<reference evidence="2 3" key="1">
    <citation type="journal article" date="2014" name="PLoS Genet.">
        <title>Phylogenetically driven sequencing of extremely halophilic archaea reveals strategies for static and dynamic osmo-response.</title>
        <authorList>
            <person name="Becker E.A."/>
            <person name="Seitzer P.M."/>
            <person name="Tritt A."/>
            <person name="Larsen D."/>
            <person name="Krusor M."/>
            <person name="Yao A.I."/>
            <person name="Wu D."/>
            <person name="Madern D."/>
            <person name="Eisen J.A."/>
            <person name="Darling A.E."/>
            <person name="Facciotti M.T."/>
        </authorList>
    </citation>
    <scope>NUCLEOTIDE SEQUENCE [LARGE SCALE GENOMIC DNA]</scope>
    <source>
        <strain evidence="2 3">JCM 10990</strain>
    </source>
</reference>
<dbReference type="EMBL" id="AOIN01000055">
    <property type="protein sequence ID" value="ELY99900.1"/>
    <property type="molecule type" value="Genomic_DNA"/>
</dbReference>
<proteinExistence type="predicted"/>
<organism evidence="2 3">
    <name type="scientific">Natrialba chahannaoensis JCM 10990</name>
    <dbReference type="NCBI Taxonomy" id="1227492"/>
    <lineage>
        <taxon>Archaea</taxon>
        <taxon>Methanobacteriati</taxon>
        <taxon>Methanobacteriota</taxon>
        <taxon>Stenosarchaea group</taxon>
        <taxon>Halobacteria</taxon>
        <taxon>Halobacteriales</taxon>
        <taxon>Natrialbaceae</taxon>
        <taxon>Natrialba</taxon>
    </lineage>
</organism>
<feature type="region of interest" description="Disordered" evidence="1">
    <location>
        <begin position="84"/>
        <end position="110"/>
    </location>
</feature>
<evidence type="ECO:0000313" key="2">
    <source>
        <dbReference type="EMBL" id="ELY99900.1"/>
    </source>
</evidence>
<dbReference type="PATRIC" id="fig|1227492.4.peg.1766"/>
<evidence type="ECO:0000256" key="1">
    <source>
        <dbReference type="SAM" id="MobiDB-lite"/>
    </source>
</evidence>
<sequence length="110" mass="11863">MGGGRRDGRTVAVGRPFDLRTLWCPRHRSVPVVGVTVAPWPSVDHSTCEHCGAHVTDRFRRVFGDDRDRAHRCGDCDSYARLSRGSAAGVDVPVPDPETSAGRHGGEADA</sequence>
<accession>M0AME1</accession>
<name>M0AME1_9EURY</name>
<dbReference type="Proteomes" id="UP000011693">
    <property type="component" value="Unassembled WGS sequence"/>
</dbReference>
<gene>
    <name evidence="2" type="ORF">C482_09028</name>
</gene>
<evidence type="ECO:0000313" key="3">
    <source>
        <dbReference type="Proteomes" id="UP000011693"/>
    </source>
</evidence>
<evidence type="ECO:0008006" key="4">
    <source>
        <dbReference type="Google" id="ProtNLM"/>
    </source>
</evidence>
<dbReference type="InterPro" id="IPR055985">
    <property type="entry name" value="DUF7563"/>
</dbReference>
<protein>
    <recommendedName>
        <fullName evidence="4">Small CPxCG-related zinc finger protein</fullName>
    </recommendedName>
</protein>
<keyword evidence="3" id="KW-1185">Reference proteome</keyword>
<comment type="caution">
    <text evidence="2">The sequence shown here is derived from an EMBL/GenBank/DDBJ whole genome shotgun (WGS) entry which is preliminary data.</text>
</comment>
<dbReference type="AlphaFoldDB" id="M0AME1"/>
<dbReference type="Pfam" id="PF24444">
    <property type="entry name" value="DUF7563"/>
    <property type="match status" value="1"/>
</dbReference>